<protein>
    <submittedName>
        <fullName evidence="3">Beta-propeller domain-containing protein</fullName>
    </submittedName>
</protein>
<dbReference type="Pfam" id="PF09826">
    <property type="entry name" value="Beta_propel"/>
    <property type="match status" value="1"/>
</dbReference>
<gene>
    <name evidence="3" type="ORF">KOI35_08375</name>
</gene>
<feature type="signal peptide" evidence="2">
    <location>
        <begin position="1"/>
        <end position="23"/>
    </location>
</feature>
<proteinExistence type="predicted"/>
<name>A0ABS5YJE0_9ACTN</name>
<comment type="caution">
    <text evidence="3">The sequence shown here is derived from an EMBL/GenBank/DDBJ whole genome shotgun (WGS) entry which is preliminary data.</text>
</comment>
<keyword evidence="4" id="KW-1185">Reference proteome</keyword>
<evidence type="ECO:0000313" key="4">
    <source>
        <dbReference type="Proteomes" id="UP001519654"/>
    </source>
</evidence>
<dbReference type="InterPro" id="IPR014441">
    <property type="entry name" value="UCP006425_b-propeller"/>
</dbReference>
<dbReference type="RefSeq" id="WP_215785436.1">
    <property type="nucleotide sequence ID" value="NZ_JAHKKG010000002.1"/>
</dbReference>
<dbReference type="InterPro" id="IPR019198">
    <property type="entry name" value="Beta_propeller_containing"/>
</dbReference>
<organism evidence="3 4">
    <name type="scientific">Paractinoplanes bogorensis</name>
    <dbReference type="NCBI Taxonomy" id="1610840"/>
    <lineage>
        <taxon>Bacteria</taxon>
        <taxon>Bacillati</taxon>
        <taxon>Actinomycetota</taxon>
        <taxon>Actinomycetes</taxon>
        <taxon>Micromonosporales</taxon>
        <taxon>Micromonosporaceae</taxon>
        <taxon>Paractinoplanes</taxon>
    </lineage>
</organism>
<dbReference type="PIRSF" id="PIRSF006425">
    <property type="entry name" value="UCP006425_WD40"/>
    <property type="match status" value="1"/>
</dbReference>
<evidence type="ECO:0000256" key="1">
    <source>
        <dbReference type="SAM" id="MobiDB-lite"/>
    </source>
</evidence>
<evidence type="ECO:0000313" key="3">
    <source>
        <dbReference type="EMBL" id="MBU2663518.1"/>
    </source>
</evidence>
<keyword evidence="2" id="KW-0732">Signal</keyword>
<accession>A0ABS5YJE0</accession>
<reference evidence="3 4" key="1">
    <citation type="submission" date="2021-06" db="EMBL/GenBank/DDBJ databases">
        <title>Actinoplanes lichenicola sp. nov., and Actinoplanes ovalisporus sp. nov., isolated from lichen in Thailand.</title>
        <authorList>
            <person name="Saeng-In P."/>
            <person name="Kanchanasin P."/>
            <person name="Yuki M."/>
            <person name="Kudo T."/>
            <person name="Ohkuma M."/>
            <person name="Phongsopitanun W."/>
            <person name="Tanasupawat S."/>
        </authorList>
    </citation>
    <scope>NUCLEOTIDE SEQUENCE [LARGE SCALE GENOMIC DNA]</scope>
    <source>
        <strain evidence="3 4">NBRC 110975</strain>
    </source>
</reference>
<evidence type="ECO:0000256" key="2">
    <source>
        <dbReference type="SAM" id="SignalP"/>
    </source>
</evidence>
<dbReference type="SUPFAM" id="SSF69322">
    <property type="entry name" value="Tricorn protease domain 2"/>
    <property type="match status" value="1"/>
</dbReference>
<feature type="chain" id="PRO_5045285278" evidence="2">
    <location>
        <begin position="24"/>
        <end position="603"/>
    </location>
</feature>
<sequence length="603" mass="63844">MSRRSWLWSALAVLPLAGCTASAVETPAPSQPPLKLVAFDSCGQLEKELRAATELSSTTAPGDTRLAVPDSARAAEASGPKSYSGTNVHEAGVDEPDIVKTDGRRIVTVSGGVLRVVDAAARTQTGQLDLGLEAFGEPTLLLAGDRALVLADGGGFRSLRDDTRIMRPGNGRSEVLLVDLASGTPRLISRYRGDGRIVDARQTGSVARVVISSGPKIAFPWRGEPEPENVMQDDKNTIANTPVDAWLPDWEITTGGTTTKGQLDCSAVSRPDSFSGQTMLRVLSFDLNAPALGAGDPVAVMADGDAVYGTGDRLYIANNQSWRFNTSGTGKIAAPDGTDIYRFSLPPVGKPAYVASGEVPGHLLNQYSMSFWEGHLRVATTSWTDDASAVRVLAERDGKLVEVGAAEGLGQGEKIYSVRFIGSRGYVVTFRQTDPLYSLDLSDPAKPRVTGELKITGYSAHLQPVGENRLIGIGQEADRKGVPTGLQISLFDVSDPAAPKRLDQHVVAGGQSEAENDPHAVLWWPATNLLVLPVADAKSAGALAVHITGDRLQGPARFSATSRDDGSMRRALVIGGDLWTFTGTGLIASNESTLDRIAAVDLR</sequence>
<dbReference type="EMBL" id="JAHKKG010000002">
    <property type="protein sequence ID" value="MBU2663518.1"/>
    <property type="molecule type" value="Genomic_DNA"/>
</dbReference>
<feature type="region of interest" description="Disordered" evidence="1">
    <location>
        <begin position="54"/>
        <end position="96"/>
    </location>
</feature>
<dbReference type="Proteomes" id="UP001519654">
    <property type="component" value="Unassembled WGS sequence"/>
</dbReference>